<accession>A0A1J8Q4N1</accession>
<dbReference type="SUPFAM" id="SSF50998">
    <property type="entry name" value="Quinoprotein alcohol dehydrogenase-like"/>
    <property type="match status" value="1"/>
</dbReference>
<reference evidence="2 3" key="1">
    <citation type="submission" date="2016-03" db="EMBL/GenBank/DDBJ databases">
        <title>Comparative genomics of the ectomycorrhizal sister species Rhizopogon vinicolor and Rhizopogon vesiculosus (Basidiomycota: Boletales) reveals a divergence of the mating type B locus.</title>
        <authorList>
            <person name="Mujic A.B."/>
            <person name="Kuo A."/>
            <person name="Tritt A."/>
            <person name="Lipzen A."/>
            <person name="Chen C."/>
            <person name="Johnson J."/>
            <person name="Sharma A."/>
            <person name="Barry K."/>
            <person name="Grigoriev I.V."/>
            <person name="Spatafora J.W."/>
        </authorList>
    </citation>
    <scope>NUCLEOTIDE SEQUENCE [LARGE SCALE GENOMIC DNA]</scope>
    <source>
        <strain evidence="2 3">AM-OR11-056</strain>
    </source>
</reference>
<keyword evidence="1" id="KW-0853">WD repeat</keyword>
<protein>
    <submittedName>
        <fullName evidence="2">Uncharacterized protein</fullName>
    </submittedName>
</protein>
<dbReference type="EMBL" id="LVVM01006351">
    <property type="protein sequence ID" value="OJA08248.1"/>
    <property type="molecule type" value="Genomic_DNA"/>
</dbReference>
<dbReference type="InterPro" id="IPR001680">
    <property type="entry name" value="WD40_rpt"/>
</dbReference>
<proteinExistence type="predicted"/>
<dbReference type="SMART" id="SM00320">
    <property type="entry name" value="WD40"/>
    <property type="match status" value="1"/>
</dbReference>
<feature type="repeat" description="WD" evidence="1">
    <location>
        <begin position="36"/>
        <end position="70"/>
    </location>
</feature>
<evidence type="ECO:0000313" key="3">
    <source>
        <dbReference type="Proteomes" id="UP000183567"/>
    </source>
</evidence>
<evidence type="ECO:0000256" key="1">
    <source>
        <dbReference type="PROSITE-ProRule" id="PRU00221"/>
    </source>
</evidence>
<sequence>MPSAQQGSTHLRGRPMARAFSLEDLVGDPWDGHTDIYAIAVNPVGTLVASASDDKHVRLWRLWDRRTIAIFKHFDPSG</sequence>
<dbReference type="InterPro" id="IPR011047">
    <property type="entry name" value="Quinoprotein_ADH-like_sf"/>
</dbReference>
<evidence type="ECO:0000313" key="2">
    <source>
        <dbReference type="EMBL" id="OJA08248.1"/>
    </source>
</evidence>
<comment type="caution">
    <text evidence="2">The sequence shown here is derived from an EMBL/GenBank/DDBJ whole genome shotgun (WGS) entry which is preliminary data.</text>
</comment>
<name>A0A1J8Q4N1_9AGAM</name>
<dbReference type="Gene3D" id="2.130.10.10">
    <property type="entry name" value="YVTN repeat-like/Quinoprotein amine dehydrogenase"/>
    <property type="match status" value="1"/>
</dbReference>
<dbReference type="InterPro" id="IPR015943">
    <property type="entry name" value="WD40/YVTN_repeat-like_dom_sf"/>
</dbReference>
<dbReference type="Pfam" id="PF00400">
    <property type="entry name" value="WD40"/>
    <property type="match status" value="1"/>
</dbReference>
<dbReference type="AlphaFoldDB" id="A0A1J8Q4N1"/>
<organism evidence="2 3">
    <name type="scientific">Rhizopogon vesiculosus</name>
    <dbReference type="NCBI Taxonomy" id="180088"/>
    <lineage>
        <taxon>Eukaryota</taxon>
        <taxon>Fungi</taxon>
        <taxon>Dikarya</taxon>
        <taxon>Basidiomycota</taxon>
        <taxon>Agaricomycotina</taxon>
        <taxon>Agaricomycetes</taxon>
        <taxon>Agaricomycetidae</taxon>
        <taxon>Boletales</taxon>
        <taxon>Suillineae</taxon>
        <taxon>Rhizopogonaceae</taxon>
        <taxon>Rhizopogon</taxon>
    </lineage>
</organism>
<gene>
    <name evidence="2" type="ORF">AZE42_02070</name>
</gene>
<dbReference type="OrthoDB" id="538223at2759"/>
<keyword evidence="3" id="KW-1185">Reference proteome</keyword>
<dbReference type="PROSITE" id="PS50082">
    <property type="entry name" value="WD_REPEATS_2"/>
    <property type="match status" value="1"/>
</dbReference>
<dbReference type="Proteomes" id="UP000183567">
    <property type="component" value="Unassembled WGS sequence"/>
</dbReference>